<proteinExistence type="predicted"/>
<comment type="caution">
    <text evidence="1">The sequence shown here is derived from an EMBL/GenBank/DDBJ whole genome shotgun (WGS) entry which is preliminary data.</text>
</comment>
<dbReference type="RefSeq" id="WP_323335303.1">
    <property type="nucleotide sequence ID" value="NZ_JAYFSI010000014.1"/>
</dbReference>
<dbReference type="NCBIfam" id="TIGR04474">
    <property type="entry name" value="tcm_partner"/>
    <property type="match status" value="1"/>
</dbReference>
<name>A0ABU5RKY1_9PSEU</name>
<protein>
    <submittedName>
        <fullName evidence="1">Three-Cys-motif partner protein TcmP</fullName>
    </submittedName>
</protein>
<dbReference type="InterPro" id="IPR031009">
    <property type="entry name" value="Tcm_partner"/>
</dbReference>
<evidence type="ECO:0000313" key="2">
    <source>
        <dbReference type="Proteomes" id="UP001304298"/>
    </source>
</evidence>
<dbReference type="EMBL" id="JAYFSI010000014">
    <property type="protein sequence ID" value="MEA5366219.1"/>
    <property type="molecule type" value="Genomic_DNA"/>
</dbReference>
<keyword evidence="2" id="KW-1185">Reference proteome</keyword>
<evidence type="ECO:0000313" key="1">
    <source>
        <dbReference type="EMBL" id="MEA5366219.1"/>
    </source>
</evidence>
<organism evidence="1 2">
    <name type="scientific">Amycolatopsis heterodermiae</name>
    <dbReference type="NCBI Taxonomy" id="3110235"/>
    <lineage>
        <taxon>Bacteria</taxon>
        <taxon>Bacillati</taxon>
        <taxon>Actinomycetota</taxon>
        <taxon>Actinomycetes</taxon>
        <taxon>Pseudonocardiales</taxon>
        <taxon>Pseudonocardiaceae</taxon>
        <taxon>Amycolatopsis</taxon>
    </lineage>
</organism>
<accession>A0ABU5RKY1</accession>
<gene>
    <name evidence="1" type="primary">tcmP</name>
    <name evidence="1" type="ORF">VA596_42285</name>
</gene>
<reference evidence="1 2" key="1">
    <citation type="submission" date="2023-12" db="EMBL/GenBank/DDBJ databases">
        <title>Amycolatopsis sp. V23-08.</title>
        <authorList>
            <person name="Somphong A."/>
        </authorList>
    </citation>
    <scope>NUCLEOTIDE SEQUENCE [LARGE SCALE GENOMIC DNA]</scope>
    <source>
        <strain evidence="1 2">V23-08</strain>
    </source>
</reference>
<sequence>MAKGTSAGLLNIQQAQSVFKHELLRGYALPFVVMTASKIPGRRAMVVDGYAGRGRYDDGRPASAELLLQAAHRARTSTQVGVLLVERRRQDYRRLSTVAADYRDQGLQVEAFHGQVQDHLPEIVSRAGGVPLFLFLDPCGAILPFVELHRLLRRARGSSWPRTEALLNFSADFTRRAAGVLHKNLLDHAAIQAMDAVCGGPWWRKVALEAHKSSRRADWESAAEAVVTEYARRLGAATNMKHVVVPVRRQMHHQPVYHLVFLTRGEHGIWVFGHSAAAARRAWLDVVGPGADPPEGVLFNLAEFQQEDEEQRAIEEIKRNLVKLAGRDGSFKLAHHPQAVFGDAYGIAGDVLVRKAARELHKAGTIRIDCTPKQVRDWVVG</sequence>
<dbReference type="Proteomes" id="UP001304298">
    <property type="component" value="Unassembled WGS sequence"/>
</dbReference>